<name>A0A1J1CBT5_CALAY</name>
<dbReference type="Gene3D" id="3.40.50.1010">
    <property type="entry name" value="5'-nuclease"/>
    <property type="match status" value="1"/>
</dbReference>
<accession>A0A1J1CBT5</accession>
<proteinExistence type="predicted"/>
<reference evidence="1 2" key="1">
    <citation type="submission" date="2016-11" db="EMBL/GenBank/DDBJ databases">
        <title>Genomic analysis of Caldithrix abyssi and proposal of a novel bacterial phylum Caldithrichaeota.</title>
        <authorList>
            <person name="Kublanov I."/>
            <person name="Sigalova O."/>
            <person name="Gavrilov S."/>
            <person name="Lebedinsky A."/>
            <person name="Ivanova N."/>
            <person name="Daum C."/>
            <person name="Reddy T."/>
            <person name="Klenk H.P."/>
            <person name="Goker M."/>
            <person name="Reva O."/>
            <person name="Miroshnichenko M."/>
            <person name="Kyprides N."/>
            <person name="Woyke T."/>
            <person name="Gelfand M."/>
        </authorList>
    </citation>
    <scope>NUCLEOTIDE SEQUENCE [LARGE SCALE GENOMIC DNA]</scope>
    <source>
        <strain evidence="1 2">LF13</strain>
    </source>
</reference>
<dbReference type="SUPFAM" id="SSF88723">
    <property type="entry name" value="PIN domain-like"/>
    <property type="match status" value="1"/>
</dbReference>
<dbReference type="KEGG" id="caby:Cabys_3425"/>
<evidence type="ECO:0000313" key="1">
    <source>
        <dbReference type="EMBL" id="APF20171.1"/>
    </source>
</evidence>
<dbReference type="AlphaFoldDB" id="A0A1J1CBT5"/>
<organism evidence="1 2">
    <name type="scientific">Caldithrix abyssi DSM 13497</name>
    <dbReference type="NCBI Taxonomy" id="880073"/>
    <lineage>
        <taxon>Bacteria</taxon>
        <taxon>Pseudomonadati</taxon>
        <taxon>Calditrichota</taxon>
        <taxon>Calditrichia</taxon>
        <taxon>Calditrichales</taxon>
        <taxon>Calditrichaceae</taxon>
        <taxon>Caldithrix</taxon>
    </lineage>
</organism>
<dbReference type="EMBL" id="CP018099">
    <property type="protein sequence ID" value="APF20171.1"/>
    <property type="molecule type" value="Genomic_DNA"/>
</dbReference>
<evidence type="ECO:0008006" key="3">
    <source>
        <dbReference type="Google" id="ProtNLM"/>
    </source>
</evidence>
<evidence type="ECO:0000313" key="2">
    <source>
        <dbReference type="Proteomes" id="UP000183868"/>
    </source>
</evidence>
<protein>
    <recommendedName>
        <fullName evidence="3">PIN domain-containing protein</fullName>
    </recommendedName>
</protein>
<sequence length="57" mass="6622">MNILFNLLDKYHIKKKKIFDFVLASMAIDHKIKIILTGNDKDFSVIEELNVINPFAT</sequence>
<gene>
    <name evidence="1" type="ORF">Cabys_3425</name>
</gene>
<dbReference type="Proteomes" id="UP000183868">
    <property type="component" value="Chromosome"/>
</dbReference>
<dbReference type="InterPro" id="IPR029060">
    <property type="entry name" value="PIN-like_dom_sf"/>
</dbReference>